<comment type="caution">
    <text evidence="3">The sequence shown here is derived from an EMBL/GenBank/DDBJ whole genome shotgun (WGS) entry which is preliminary data.</text>
</comment>
<feature type="transmembrane region" description="Helical" evidence="1">
    <location>
        <begin position="284"/>
        <end position="302"/>
    </location>
</feature>
<accession>A0ABS0DW03</accession>
<evidence type="ECO:0000256" key="2">
    <source>
        <dbReference type="SAM" id="SignalP"/>
    </source>
</evidence>
<protein>
    <submittedName>
        <fullName evidence="3">BatD family protein</fullName>
    </submittedName>
</protein>
<dbReference type="EMBL" id="JADOBH010000005">
    <property type="protein sequence ID" value="MBF7957810.1"/>
    <property type="molecule type" value="Genomic_DNA"/>
</dbReference>
<keyword evidence="1" id="KW-0812">Transmembrane</keyword>
<dbReference type="PANTHER" id="PTHR40940:SF1">
    <property type="entry name" value="PROTEIN BATD"/>
    <property type="match status" value="1"/>
</dbReference>
<name>A0ABS0DW03_9GAMM</name>
<keyword evidence="1" id="KW-1133">Transmembrane helix</keyword>
<keyword evidence="2" id="KW-0732">Signal</keyword>
<dbReference type="RefSeq" id="WP_119824837.1">
    <property type="nucleotide sequence ID" value="NZ_JADOBH010000005.1"/>
</dbReference>
<keyword evidence="1" id="KW-0472">Membrane</keyword>
<dbReference type="Proteomes" id="UP000600307">
    <property type="component" value="Unassembled WGS sequence"/>
</dbReference>
<reference evidence="3 4" key="1">
    <citation type="submission" date="2020-11" db="EMBL/GenBank/DDBJ databases">
        <title>Taxonomic investigation of Rahnella spp.</title>
        <authorList>
            <person name="Lee S.D."/>
        </authorList>
    </citation>
    <scope>NUCLEOTIDE SEQUENCE [LARGE SCALE GENOMIC DNA]</scope>
    <source>
        <strain evidence="3 4">SAP-10</strain>
    </source>
</reference>
<sequence length="345" mass="38425">MRGLLLILLLAVLPARAAMDITRELVAPDNVVPGQPLRVAVTFWTDTWFNPPPQWPAFVIENGSLLTTPLPNQLLSRHKDGTSWSGIRLERQVMAWDQGVLRLPATEVTLTSPGQPPVTVPLPALEKPVNWPQDTRQPDRFLPASHLTLSQKITQFHAADDQQLHAGDVIERAVTVQAGGIVANQIPRLLYAIPGTETQGLPAENQLLTRGRGDVEGAQRTERLRYLPSQAGTVTLPPVQLRWWDTGHQQWQLADLPGASFQVAAARGAGSEAALRGTTGEQKWRPYLLAGAAVILVIFLWFSRRLIARSCRYLARRWHRFWHPVPLPDLSPVSQQKNPRQLPPF</sequence>
<evidence type="ECO:0000313" key="3">
    <source>
        <dbReference type="EMBL" id="MBF7957810.1"/>
    </source>
</evidence>
<dbReference type="InterPro" id="IPR025738">
    <property type="entry name" value="BatD"/>
</dbReference>
<organism evidence="3 4">
    <name type="scientific">Rahnella victoriana</name>
    <dbReference type="NCBI Taxonomy" id="1510570"/>
    <lineage>
        <taxon>Bacteria</taxon>
        <taxon>Pseudomonadati</taxon>
        <taxon>Pseudomonadota</taxon>
        <taxon>Gammaproteobacteria</taxon>
        <taxon>Enterobacterales</taxon>
        <taxon>Yersiniaceae</taxon>
        <taxon>Rahnella</taxon>
    </lineage>
</organism>
<feature type="signal peptide" evidence="2">
    <location>
        <begin position="1"/>
        <end position="17"/>
    </location>
</feature>
<feature type="chain" id="PRO_5046069764" evidence="2">
    <location>
        <begin position="18"/>
        <end position="345"/>
    </location>
</feature>
<keyword evidence="4" id="KW-1185">Reference proteome</keyword>
<gene>
    <name evidence="3" type="ORF">IV431_19815</name>
</gene>
<evidence type="ECO:0000313" key="4">
    <source>
        <dbReference type="Proteomes" id="UP000600307"/>
    </source>
</evidence>
<dbReference type="PANTHER" id="PTHR40940">
    <property type="entry name" value="PROTEIN BATD-RELATED"/>
    <property type="match status" value="1"/>
</dbReference>
<proteinExistence type="predicted"/>
<evidence type="ECO:0000256" key="1">
    <source>
        <dbReference type="SAM" id="Phobius"/>
    </source>
</evidence>